<dbReference type="Proteomes" id="UP000005380">
    <property type="component" value="Chromosome"/>
</dbReference>
<keyword evidence="9 15" id="KW-0238">DNA-binding</keyword>
<dbReference type="PANTHER" id="PTHR22993">
    <property type="entry name" value="FORMAMIDOPYRIMIDINE-DNA GLYCOSYLASE"/>
    <property type="match status" value="1"/>
</dbReference>
<dbReference type="GO" id="GO:0008270">
    <property type="term" value="F:zinc ion binding"/>
    <property type="evidence" value="ECO:0007669"/>
    <property type="project" value="UniProtKB-UniRule"/>
</dbReference>
<dbReference type="InterPro" id="IPR020629">
    <property type="entry name" value="FPG_Glyclase"/>
</dbReference>
<keyword evidence="7 15" id="KW-0378">Hydrolase</keyword>
<evidence type="ECO:0000256" key="3">
    <source>
        <dbReference type="ARBA" id="ARBA00011245"/>
    </source>
</evidence>
<keyword evidence="13 15" id="KW-0326">Glycosidase</keyword>
<feature type="active site" description="Proton donor" evidence="15">
    <location>
        <position position="3"/>
    </location>
</feature>
<dbReference type="STRING" id="717772.THIAE_01660"/>
<evidence type="ECO:0000256" key="10">
    <source>
        <dbReference type="ARBA" id="ARBA00023204"/>
    </source>
</evidence>
<keyword evidence="4 15" id="KW-0479">Metal-binding</keyword>
<dbReference type="FunFam" id="1.10.8.50:FF:000003">
    <property type="entry name" value="Formamidopyrimidine-DNA glycosylase"/>
    <property type="match status" value="1"/>
</dbReference>
<evidence type="ECO:0000259" key="17">
    <source>
        <dbReference type="PROSITE" id="PS51068"/>
    </source>
</evidence>
<evidence type="ECO:0000256" key="14">
    <source>
        <dbReference type="ARBA" id="ARBA00044632"/>
    </source>
</evidence>
<dbReference type="PANTHER" id="PTHR22993:SF9">
    <property type="entry name" value="FORMAMIDOPYRIMIDINE-DNA GLYCOSYLASE"/>
    <property type="match status" value="1"/>
</dbReference>
<dbReference type="PROSITE" id="PS51066">
    <property type="entry name" value="ZF_FPG_2"/>
    <property type="match status" value="1"/>
</dbReference>
<dbReference type="AlphaFoldDB" id="W0DQA5"/>
<organism evidence="18 19">
    <name type="scientific">Thiomicrospira aerophila AL3</name>
    <dbReference type="NCBI Taxonomy" id="717772"/>
    <lineage>
        <taxon>Bacteria</taxon>
        <taxon>Pseudomonadati</taxon>
        <taxon>Pseudomonadota</taxon>
        <taxon>Gammaproteobacteria</taxon>
        <taxon>Thiotrichales</taxon>
        <taxon>Piscirickettsiaceae</taxon>
        <taxon>Thiomicrospira</taxon>
    </lineage>
</organism>
<dbReference type="InterPro" id="IPR010979">
    <property type="entry name" value="Ribosomal_uS13-like_H2TH"/>
</dbReference>
<dbReference type="Pfam" id="PF06831">
    <property type="entry name" value="H2TH"/>
    <property type="match status" value="1"/>
</dbReference>
<dbReference type="FunCoup" id="W0DQA5">
    <property type="interactions" value="452"/>
</dbReference>
<keyword evidence="8 15" id="KW-0862">Zinc</keyword>
<dbReference type="InterPro" id="IPR010663">
    <property type="entry name" value="Znf_FPG/IleRS"/>
</dbReference>
<evidence type="ECO:0000313" key="19">
    <source>
        <dbReference type="Proteomes" id="UP000005380"/>
    </source>
</evidence>
<dbReference type="PROSITE" id="PS51068">
    <property type="entry name" value="FPG_CAT"/>
    <property type="match status" value="1"/>
</dbReference>
<dbReference type="Gene3D" id="1.10.8.50">
    <property type="match status" value="1"/>
</dbReference>
<evidence type="ECO:0000256" key="4">
    <source>
        <dbReference type="ARBA" id="ARBA00022723"/>
    </source>
</evidence>
<gene>
    <name evidence="15" type="primary">mutM</name>
    <name evidence="15" type="synonym">fpg</name>
    <name evidence="18" type="ORF">THIAE_01660</name>
</gene>
<keyword evidence="11 15" id="KW-0456">Lyase</keyword>
<feature type="active site" description="Schiff-base intermediate with DNA" evidence="15">
    <location>
        <position position="2"/>
    </location>
</feature>
<dbReference type="SMART" id="SM00898">
    <property type="entry name" value="Fapy_DNA_glyco"/>
    <property type="match status" value="1"/>
</dbReference>
<keyword evidence="19" id="KW-1185">Reference proteome</keyword>
<evidence type="ECO:0000256" key="2">
    <source>
        <dbReference type="ARBA" id="ARBA00009409"/>
    </source>
</evidence>
<dbReference type="GO" id="GO:0140078">
    <property type="term" value="F:class I DNA-(apurinic or apyrimidinic site) endonuclease activity"/>
    <property type="evidence" value="ECO:0007669"/>
    <property type="project" value="UniProtKB-EC"/>
</dbReference>
<comment type="similarity">
    <text evidence="2 15">Belongs to the FPG family.</text>
</comment>
<dbReference type="GO" id="GO:0006284">
    <property type="term" value="P:base-excision repair"/>
    <property type="evidence" value="ECO:0007669"/>
    <property type="project" value="InterPro"/>
</dbReference>
<keyword evidence="5 15" id="KW-0227">DNA damage</keyword>
<dbReference type="InterPro" id="IPR015887">
    <property type="entry name" value="DNA_glyclase_Znf_dom_DNA_BS"/>
</dbReference>
<dbReference type="InParanoid" id="W0DQA5"/>
<dbReference type="InterPro" id="IPR015886">
    <property type="entry name" value="H2TH_FPG"/>
</dbReference>
<keyword evidence="6 15" id="KW-0863">Zinc-finger</keyword>
<feature type="binding site" evidence="15">
    <location>
        <position position="152"/>
    </location>
    <ligand>
        <name>DNA</name>
        <dbReference type="ChEBI" id="CHEBI:16991"/>
    </ligand>
</feature>
<evidence type="ECO:0000256" key="13">
    <source>
        <dbReference type="ARBA" id="ARBA00023295"/>
    </source>
</evidence>
<dbReference type="SMART" id="SM01232">
    <property type="entry name" value="H2TH"/>
    <property type="match status" value="1"/>
</dbReference>
<dbReference type="EC" id="4.2.99.18" evidence="15"/>
<comment type="subunit">
    <text evidence="3 15">Monomer.</text>
</comment>
<dbReference type="Pfam" id="PF01149">
    <property type="entry name" value="Fapy_DNA_glyco"/>
    <property type="match status" value="1"/>
</dbReference>
<evidence type="ECO:0000256" key="11">
    <source>
        <dbReference type="ARBA" id="ARBA00023239"/>
    </source>
</evidence>
<dbReference type="SUPFAM" id="SSF46946">
    <property type="entry name" value="S13-like H2TH domain"/>
    <property type="match status" value="1"/>
</dbReference>
<feature type="active site" description="Proton donor; for beta-elimination activity" evidence="15">
    <location>
        <position position="58"/>
    </location>
</feature>
<dbReference type="FunFam" id="3.20.190.10:FF:000001">
    <property type="entry name" value="Formamidopyrimidine-DNA glycosylase"/>
    <property type="match status" value="1"/>
</dbReference>
<evidence type="ECO:0000256" key="6">
    <source>
        <dbReference type="ARBA" id="ARBA00022771"/>
    </source>
</evidence>
<protein>
    <recommendedName>
        <fullName evidence="15">Formamidopyrimidine-DNA glycosylase</fullName>
        <shortName evidence="15">Fapy-DNA glycosylase</shortName>
        <ecNumber evidence="15">3.2.2.23</ecNumber>
    </recommendedName>
    <alternativeName>
        <fullName evidence="15">DNA-(apurinic or apyrimidinic site) lyase MutM</fullName>
        <shortName evidence="15">AP lyase MutM</shortName>
        <ecNumber evidence="15">4.2.99.18</ecNumber>
    </alternativeName>
</protein>
<dbReference type="SUPFAM" id="SSF81624">
    <property type="entry name" value="N-terminal domain of MutM-like DNA repair proteins"/>
    <property type="match status" value="1"/>
</dbReference>
<dbReference type="HOGENOM" id="CLU_038423_1_1_6"/>
<dbReference type="Gene3D" id="3.20.190.10">
    <property type="entry name" value="MutM-like, N-terminal"/>
    <property type="match status" value="1"/>
</dbReference>
<dbReference type="PROSITE" id="PS01242">
    <property type="entry name" value="ZF_FPG_1"/>
    <property type="match status" value="1"/>
</dbReference>
<dbReference type="KEGG" id="tao:THIAE_01660"/>
<evidence type="ECO:0000256" key="7">
    <source>
        <dbReference type="ARBA" id="ARBA00022801"/>
    </source>
</evidence>
<dbReference type="SUPFAM" id="SSF57716">
    <property type="entry name" value="Glucocorticoid receptor-like (DNA-binding domain)"/>
    <property type="match status" value="1"/>
</dbReference>
<comment type="function">
    <text evidence="15">Involved in base excision repair of DNA damaged by oxidation or by mutagenic agents. Acts as DNA glycosylase that recognizes and removes damaged bases. Has a preference for oxidized purines, such as 7,8-dihydro-8-oxoguanine (8-oxoG). Has AP (apurinic/apyrimidinic) lyase activity and introduces nicks in the DNA strand. Cleaves the DNA backbone by beta-delta elimination to generate a single-strand break at the site of the removed base with both 3'- and 5'-phosphates.</text>
</comment>
<evidence type="ECO:0000256" key="8">
    <source>
        <dbReference type="ARBA" id="ARBA00022833"/>
    </source>
</evidence>
<comment type="catalytic activity">
    <reaction evidence="14 15">
        <text>2'-deoxyribonucleotide-(2'-deoxyribose 5'-phosphate)-2'-deoxyribonucleotide-DNA = a 3'-end 2'-deoxyribonucleotide-(2,3-dehydro-2,3-deoxyribose 5'-phosphate)-DNA + a 5'-end 5'-phospho-2'-deoxyribonucleoside-DNA + H(+)</text>
        <dbReference type="Rhea" id="RHEA:66592"/>
        <dbReference type="Rhea" id="RHEA-COMP:13180"/>
        <dbReference type="Rhea" id="RHEA-COMP:16897"/>
        <dbReference type="Rhea" id="RHEA-COMP:17067"/>
        <dbReference type="ChEBI" id="CHEBI:15378"/>
        <dbReference type="ChEBI" id="CHEBI:136412"/>
        <dbReference type="ChEBI" id="CHEBI:157695"/>
        <dbReference type="ChEBI" id="CHEBI:167181"/>
        <dbReference type="EC" id="4.2.99.18"/>
    </reaction>
</comment>
<evidence type="ECO:0000256" key="12">
    <source>
        <dbReference type="ARBA" id="ARBA00023268"/>
    </source>
</evidence>
<dbReference type="eggNOG" id="COG0266">
    <property type="taxonomic scope" value="Bacteria"/>
</dbReference>
<evidence type="ECO:0000256" key="9">
    <source>
        <dbReference type="ARBA" id="ARBA00023125"/>
    </source>
</evidence>
<feature type="active site" description="Proton donor; for delta-elimination activity" evidence="15">
    <location>
        <position position="261"/>
    </location>
</feature>
<feature type="domain" description="FPG-type" evidence="16">
    <location>
        <begin position="237"/>
        <end position="271"/>
    </location>
</feature>
<sequence length="276" mass="30645">MPELPEVETTLRGIAPHLNGQTVASLTVHQGRLRWPVPSDLAAKITQQPITRLSRRAKYLLLEFPTGTLIIHLGMSGSLRILDANTPRKKHDHIDLLTTQGQTLRYHDPRRFGAWLWTDDTATSHPLLAHLGPEPLDAAFNASWLLQQAKHRKIPLKTLIMDNKVVVGVGNIYANESLFLAGLHPALPAKDLSQQQAENWVMIVKQVLAKAIEQGGTTLRDFYHADGQAGYFKQHLYVYGRAGEACQVCGTGLEKMIIQQRASVFCPRCQALPSSS</sequence>
<evidence type="ECO:0000256" key="15">
    <source>
        <dbReference type="HAMAP-Rule" id="MF_00103"/>
    </source>
</evidence>
<dbReference type="EC" id="3.2.2.23" evidence="15"/>
<dbReference type="GO" id="GO:0034039">
    <property type="term" value="F:8-oxo-7,8-dihydroguanine DNA N-glycosylase activity"/>
    <property type="evidence" value="ECO:0007669"/>
    <property type="project" value="TreeGrafter"/>
</dbReference>
<dbReference type="GO" id="GO:0003684">
    <property type="term" value="F:damaged DNA binding"/>
    <property type="evidence" value="ECO:0007669"/>
    <property type="project" value="InterPro"/>
</dbReference>
<dbReference type="NCBIfam" id="NF002211">
    <property type="entry name" value="PRK01103.1"/>
    <property type="match status" value="1"/>
</dbReference>
<dbReference type="CDD" id="cd08966">
    <property type="entry name" value="EcFpg-like_N"/>
    <property type="match status" value="1"/>
</dbReference>
<keyword evidence="12 15" id="KW-0511">Multifunctional enzyme</keyword>
<name>W0DQA5_9GAMM</name>
<evidence type="ECO:0000313" key="18">
    <source>
        <dbReference type="EMBL" id="AHF00642.1"/>
    </source>
</evidence>
<dbReference type="NCBIfam" id="TIGR00577">
    <property type="entry name" value="fpg"/>
    <property type="match status" value="1"/>
</dbReference>
<dbReference type="InterPro" id="IPR012319">
    <property type="entry name" value="FPG_cat"/>
</dbReference>
<dbReference type="InterPro" id="IPR000214">
    <property type="entry name" value="Znf_DNA_glyclase/AP_lyase"/>
</dbReference>
<keyword evidence="10 15" id="KW-0234">DNA repair</keyword>
<dbReference type="InterPro" id="IPR035937">
    <property type="entry name" value="FPG_N"/>
</dbReference>
<evidence type="ECO:0000256" key="1">
    <source>
        <dbReference type="ARBA" id="ARBA00001668"/>
    </source>
</evidence>
<evidence type="ECO:0000259" key="16">
    <source>
        <dbReference type="PROSITE" id="PS51066"/>
    </source>
</evidence>
<dbReference type="RefSeq" id="WP_006459754.1">
    <property type="nucleotide sequence ID" value="NZ_CP007030.1"/>
</dbReference>
<evidence type="ECO:0000256" key="5">
    <source>
        <dbReference type="ARBA" id="ARBA00022763"/>
    </source>
</evidence>
<dbReference type="Pfam" id="PF06827">
    <property type="entry name" value="zf-FPG_IleRS"/>
    <property type="match status" value="1"/>
</dbReference>
<feature type="binding site" evidence="15">
    <location>
        <position position="110"/>
    </location>
    <ligand>
        <name>DNA</name>
        <dbReference type="ChEBI" id="CHEBI:16991"/>
    </ligand>
</feature>
<feature type="domain" description="Formamidopyrimidine-DNA glycosylase catalytic" evidence="17">
    <location>
        <begin position="2"/>
        <end position="113"/>
    </location>
</feature>
<reference evidence="18 19" key="1">
    <citation type="submission" date="2013-12" db="EMBL/GenBank/DDBJ databases">
        <authorList>
            <consortium name="DOE Joint Genome Institute"/>
            <person name="Kappler U."/>
            <person name="Huntemann M."/>
            <person name="Han J."/>
            <person name="Chen A."/>
            <person name="Kyrpides N."/>
            <person name="Mavromatis K."/>
            <person name="Markowitz V."/>
            <person name="Palaniappan K."/>
            <person name="Ivanova N."/>
            <person name="Schaumberg A."/>
            <person name="Pati A."/>
            <person name="Liolios K."/>
            <person name="Nordberg H.P."/>
            <person name="Cantor M.N."/>
            <person name="Hua S.X."/>
            <person name="Woyke T."/>
        </authorList>
    </citation>
    <scope>NUCLEOTIDE SEQUENCE [LARGE SCALE GENOMIC DNA]</scope>
    <source>
        <strain evidence="19">AL2</strain>
    </source>
</reference>
<feature type="binding site" evidence="15">
    <location>
        <position position="91"/>
    </location>
    <ligand>
        <name>DNA</name>
        <dbReference type="ChEBI" id="CHEBI:16991"/>
    </ligand>
</feature>
<comment type="catalytic activity">
    <reaction evidence="1 15">
        <text>Hydrolysis of DNA containing ring-opened 7-methylguanine residues, releasing 2,6-diamino-4-hydroxy-5-(N-methyl)formamidopyrimidine.</text>
        <dbReference type="EC" id="3.2.2.23"/>
    </reaction>
</comment>
<dbReference type="EMBL" id="CP007030">
    <property type="protein sequence ID" value="AHF00642.1"/>
    <property type="molecule type" value="Genomic_DNA"/>
</dbReference>
<accession>W0DQA5</accession>
<comment type="cofactor">
    <cofactor evidence="15">
        <name>Zn(2+)</name>
        <dbReference type="ChEBI" id="CHEBI:29105"/>
    </cofactor>
    <text evidence="15">Binds 1 zinc ion per subunit.</text>
</comment>
<dbReference type="HAMAP" id="MF_00103">
    <property type="entry name" value="Fapy_DNA_glycosyl"/>
    <property type="match status" value="1"/>
</dbReference>
<dbReference type="OrthoDB" id="9800855at2"/>
<proteinExistence type="inferred from homology"/>